<dbReference type="Pfam" id="PF06243">
    <property type="entry name" value="PaaB"/>
    <property type="match status" value="1"/>
</dbReference>
<dbReference type="RefSeq" id="WP_227894146.1">
    <property type="nucleotide sequence ID" value="NZ_CP099466.1"/>
</dbReference>
<feature type="compositionally biased region" description="Low complexity" evidence="1">
    <location>
        <begin position="1"/>
        <end position="19"/>
    </location>
</feature>
<dbReference type="EMBL" id="JAJFZV010000001">
    <property type="protein sequence ID" value="MCC3296413.1"/>
    <property type="molecule type" value="Genomic_DNA"/>
</dbReference>
<dbReference type="Gene3D" id="3.10.20.520">
    <property type="entry name" value="Phenylacetic acid degradation B"/>
    <property type="match status" value="1"/>
</dbReference>
<evidence type="ECO:0000313" key="3">
    <source>
        <dbReference type="Proteomes" id="UP001139158"/>
    </source>
</evidence>
<evidence type="ECO:0000313" key="2">
    <source>
        <dbReference type="EMBL" id="MCC3296413.1"/>
    </source>
</evidence>
<dbReference type="NCBIfam" id="TIGR02157">
    <property type="entry name" value="PA_CoA_Oxy2"/>
    <property type="match status" value="1"/>
</dbReference>
<sequence>MVSGSTTGDDGTKTAATSGSVAPNTGVNAAWPLWEVFVRSSRGLSHVHAGSLHAPDADMAVRNARDLYTRRNEGVSLWVVPAEAIISTDPDAKGQFFESPQGKDYRHATYYRKSEGVKHL</sequence>
<organism evidence="2 3">
    <name type="scientific">Arthrobacter caoxuetaonis</name>
    <dbReference type="NCBI Taxonomy" id="2886935"/>
    <lineage>
        <taxon>Bacteria</taxon>
        <taxon>Bacillati</taxon>
        <taxon>Actinomycetota</taxon>
        <taxon>Actinomycetes</taxon>
        <taxon>Micrococcales</taxon>
        <taxon>Micrococcaceae</taxon>
        <taxon>Arthrobacter</taxon>
    </lineage>
</organism>
<dbReference type="InterPro" id="IPR038693">
    <property type="entry name" value="PaaB_sf"/>
</dbReference>
<accession>A0A9X1SAS3</accession>
<reference evidence="2" key="1">
    <citation type="submission" date="2021-10" db="EMBL/GenBank/DDBJ databases">
        <title>Novel species in genus Arthrobacter.</title>
        <authorList>
            <person name="Liu Y."/>
        </authorList>
    </citation>
    <scope>NUCLEOTIDE SEQUENCE</scope>
    <source>
        <strain evidence="2">Zg-Y453</strain>
    </source>
</reference>
<proteinExistence type="predicted"/>
<dbReference type="AlphaFoldDB" id="A0A9X1SAS3"/>
<feature type="region of interest" description="Disordered" evidence="1">
    <location>
        <begin position="1"/>
        <end position="25"/>
    </location>
</feature>
<gene>
    <name evidence="2" type="primary">paaB</name>
    <name evidence="2" type="ORF">LJ757_01160</name>
</gene>
<dbReference type="Proteomes" id="UP001139158">
    <property type="component" value="Unassembled WGS sequence"/>
</dbReference>
<evidence type="ECO:0000256" key="1">
    <source>
        <dbReference type="SAM" id="MobiDB-lite"/>
    </source>
</evidence>
<dbReference type="InterPro" id="IPR009359">
    <property type="entry name" value="PaaB"/>
</dbReference>
<name>A0A9X1SAS3_9MICC</name>
<comment type="caution">
    <text evidence="2">The sequence shown here is derived from an EMBL/GenBank/DDBJ whole genome shotgun (WGS) entry which is preliminary data.</text>
</comment>
<protein>
    <submittedName>
        <fullName evidence="2">1,2-phenylacetyl-CoA epoxidase subunit B</fullName>
    </submittedName>
</protein>
<keyword evidence="3" id="KW-1185">Reference proteome</keyword>